<feature type="compositionally biased region" description="Basic residues" evidence="1">
    <location>
        <begin position="243"/>
        <end position="258"/>
    </location>
</feature>
<feature type="region of interest" description="Disordered" evidence="1">
    <location>
        <begin position="98"/>
        <end position="135"/>
    </location>
</feature>
<protein>
    <submittedName>
        <fullName evidence="2">Uncharacterized protein</fullName>
    </submittedName>
</protein>
<evidence type="ECO:0000256" key="1">
    <source>
        <dbReference type="SAM" id="MobiDB-lite"/>
    </source>
</evidence>
<feature type="region of interest" description="Disordered" evidence="1">
    <location>
        <begin position="234"/>
        <end position="261"/>
    </location>
</feature>
<dbReference type="PANTHER" id="PTHR35213:SF3">
    <property type="entry name" value="MYB-LIKE DOMAIN-CONTAINING PROTEIN"/>
    <property type="match status" value="1"/>
</dbReference>
<comment type="caution">
    <text evidence="2">The sequence shown here is derived from an EMBL/GenBank/DDBJ whole genome shotgun (WGS) entry which is preliminary data.</text>
</comment>
<accession>A0AAD5M1H1</accession>
<feature type="region of interest" description="Disordered" evidence="1">
    <location>
        <begin position="299"/>
        <end position="356"/>
    </location>
</feature>
<organism evidence="2 3">
    <name type="scientific">Pythium insidiosum</name>
    <name type="common">Pythiosis disease agent</name>
    <dbReference type="NCBI Taxonomy" id="114742"/>
    <lineage>
        <taxon>Eukaryota</taxon>
        <taxon>Sar</taxon>
        <taxon>Stramenopiles</taxon>
        <taxon>Oomycota</taxon>
        <taxon>Peronosporomycetes</taxon>
        <taxon>Pythiales</taxon>
        <taxon>Pythiaceae</taxon>
        <taxon>Pythium</taxon>
    </lineage>
</organism>
<feature type="compositionally biased region" description="Polar residues" evidence="1">
    <location>
        <begin position="98"/>
        <end position="115"/>
    </location>
</feature>
<gene>
    <name evidence="2" type="ORF">P43SY_009647</name>
</gene>
<keyword evidence="3" id="KW-1185">Reference proteome</keyword>
<evidence type="ECO:0000313" key="3">
    <source>
        <dbReference type="Proteomes" id="UP001209570"/>
    </source>
</evidence>
<evidence type="ECO:0000313" key="2">
    <source>
        <dbReference type="EMBL" id="KAJ0399588.1"/>
    </source>
</evidence>
<sequence>MLSMVNTEHTSSSVPTAVAAADSFHSFANAAASDASGSVERSIPVPVLVKHEEYSAAAAAVAAVAAAAIASADHSAGEESSTSSSSVASQLSHLKSGTFSNASSPVSSADASKRQQQNKRSTKSKCPPGLRSGKWTPEEEAFTNMIIYFFKLGRLNIEDGTSLRWYLAKRLNCEAMRVTKKLKGNSSIGKQIFRALEDTEENRRAIETATKELELLERAFLDSLTATGQTTTTAAAAAAAASRSKRSSPHKPAGHLKPPHLEAKKLVVAKVKAGLANSEDAKLLLHFFTEAHDIVDAPSSAEKKRHFSDVETSASLSTNSSHTPYTSSATDDPPATKRRSVVSMSDIMSATTTSSH</sequence>
<name>A0AAD5M1H1_PYTIN</name>
<feature type="compositionally biased region" description="Polar residues" evidence="1">
    <location>
        <begin position="310"/>
        <end position="330"/>
    </location>
</feature>
<reference evidence="2" key="1">
    <citation type="submission" date="2021-12" db="EMBL/GenBank/DDBJ databases">
        <title>Prjna785345.</title>
        <authorList>
            <person name="Rujirawat T."/>
            <person name="Krajaejun T."/>
        </authorList>
    </citation>
    <scope>NUCLEOTIDE SEQUENCE</scope>
    <source>
        <strain evidence="2">Pi057C3</strain>
    </source>
</reference>
<dbReference type="AlphaFoldDB" id="A0AAD5M1H1"/>
<proteinExistence type="predicted"/>
<dbReference type="EMBL" id="JAKCXM010000178">
    <property type="protein sequence ID" value="KAJ0399588.1"/>
    <property type="molecule type" value="Genomic_DNA"/>
</dbReference>
<dbReference type="Proteomes" id="UP001209570">
    <property type="component" value="Unassembled WGS sequence"/>
</dbReference>
<dbReference type="PANTHER" id="PTHR35213">
    <property type="entry name" value="RING-TYPE DOMAIN-CONTAINING PROTEIN-RELATED"/>
    <property type="match status" value="1"/>
</dbReference>
<feature type="compositionally biased region" description="Polar residues" evidence="1">
    <location>
        <begin position="342"/>
        <end position="356"/>
    </location>
</feature>